<accession>A0AC34GCC1</accession>
<name>A0AC34GCC1_9BILA</name>
<dbReference type="WBParaSite" id="ES5_v2.g27364.t1">
    <property type="protein sequence ID" value="ES5_v2.g27364.t1"/>
    <property type="gene ID" value="ES5_v2.g27364"/>
</dbReference>
<evidence type="ECO:0000313" key="2">
    <source>
        <dbReference type="WBParaSite" id="ES5_v2.g27364.t1"/>
    </source>
</evidence>
<dbReference type="Proteomes" id="UP000887579">
    <property type="component" value="Unplaced"/>
</dbReference>
<protein>
    <submittedName>
        <fullName evidence="2">Uncharacterized protein</fullName>
    </submittedName>
</protein>
<sequence>MYAYSFETEDFVDNVKFYTANGKNGVISNDFEEVGQIIFTADDKYVNFEFISDGSVQFSGFDLRFQEIGMP</sequence>
<proteinExistence type="predicted"/>
<evidence type="ECO:0000313" key="1">
    <source>
        <dbReference type="Proteomes" id="UP000887579"/>
    </source>
</evidence>
<reference evidence="2" key="1">
    <citation type="submission" date="2022-11" db="UniProtKB">
        <authorList>
            <consortium name="WormBaseParasite"/>
        </authorList>
    </citation>
    <scope>IDENTIFICATION</scope>
</reference>
<organism evidence="1 2">
    <name type="scientific">Panagrolaimus sp. ES5</name>
    <dbReference type="NCBI Taxonomy" id="591445"/>
    <lineage>
        <taxon>Eukaryota</taxon>
        <taxon>Metazoa</taxon>
        <taxon>Ecdysozoa</taxon>
        <taxon>Nematoda</taxon>
        <taxon>Chromadorea</taxon>
        <taxon>Rhabditida</taxon>
        <taxon>Tylenchina</taxon>
        <taxon>Panagrolaimomorpha</taxon>
        <taxon>Panagrolaimoidea</taxon>
        <taxon>Panagrolaimidae</taxon>
        <taxon>Panagrolaimus</taxon>
    </lineage>
</organism>